<evidence type="ECO:0000259" key="4">
    <source>
        <dbReference type="SMART" id="SM00322"/>
    </source>
</evidence>
<feature type="compositionally biased region" description="Polar residues" evidence="3">
    <location>
        <begin position="68"/>
        <end position="81"/>
    </location>
</feature>
<dbReference type="PANTHER" id="PTHR10627:SF69">
    <property type="entry name" value="PROTEIN BICAUDAL C"/>
    <property type="match status" value="1"/>
</dbReference>
<feature type="region of interest" description="Disordered" evidence="3">
    <location>
        <begin position="62"/>
        <end position="82"/>
    </location>
</feature>
<name>A0A1V9X8H3_9ACAR</name>
<dbReference type="GO" id="GO:0010468">
    <property type="term" value="P:regulation of gene expression"/>
    <property type="evidence" value="ECO:0007669"/>
    <property type="project" value="UniProtKB-ARBA"/>
</dbReference>
<dbReference type="InterPro" id="IPR036612">
    <property type="entry name" value="KH_dom_type_1_sf"/>
</dbReference>
<feature type="domain" description="K Homology" evidence="4">
    <location>
        <begin position="403"/>
        <end position="475"/>
    </location>
</feature>
<keyword evidence="1" id="KW-0677">Repeat</keyword>
<dbReference type="InterPro" id="IPR004087">
    <property type="entry name" value="KH_dom"/>
</dbReference>
<dbReference type="Gene3D" id="3.30.310.270">
    <property type="match status" value="1"/>
</dbReference>
<accession>A0A1V9X8H3</accession>
<dbReference type="InParanoid" id="A0A1V9X8H3"/>
<proteinExistence type="predicted"/>
<sequence>MSQDQTALPCGMPKRSASQLIIELISIPKKFYEQLTSNVQLEGELITHLGQISGGAVVDLAEQRSGQRSDQQTHSSHSQPQRIKHHVADLYDYLLPLTPGSSRSSSKSLASSSRSVLTFPQRFNVTRGDESGFVDGNTEQVCRNAVECSPAYPAAPPDVLTTMPTAAIKVSRSSETRGLQSAVSRTVPESARVQMSGSNASERGGSNKGRREFFIRASGTQQQIDIVREEVGKAAHSDKRVILKMDVSFLDHSFIIGRHGKGSQGVMRATGCHVHFPDSNRNNRCEKSNQVLIMGPPSGVVAARQKIRERLPISLAFVLTNDDYRRATMDPGSTASSTSEPNPTVKQVIEALQNEFNMTITWLPMENFSCAVVTVRGRRSNFERIREGFRRLTSSLRPGQPAPHVYLGIEVSPHHLSFVLGAGDAKVRALMAATRTEFKLASFQSDTSHRIPTVRIFGHIDNVYQAWVAFMDLLPVVLLIDILDASSNWRESGDEQRREEEPNSGENSQNHSGSCLESSPNDHQDHKPIMFEELVALRQFGVVSSEALTAAAAFTEFDGSVGMLHSGFRSVIKLAVNLNVILYDYEITLTLRLARASRHWKMVIKGPERYVGLLMDIHHALTNPVSDPLTFVSQALAAVHPPIPISLTTAHLLAEQPNILSVPMPTLLMDSGLNGRDLAVNTVQGQELPDEIQEQSTSAASARKEACRHVSHYKSNCIPCQSGSFFVS</sequence>
<feature type="region of interest" description="Disordered" evidence="3">
    <location>
        <begin position="491"/>
        <end position="523"/>
    </location>
</feature>
<dbReference type="PROSITE" id="PS50084">
    <property type="entry name" value="KH_TYPE_1"/>
    <property type="match status" value="1"/>
</dbReference>
<comment type="caution">
    <text evidence="5">The sequence shown here is derived from an EMBL/GenBank/DDBJ whole genome shotgun (WGS) entry which is preliminary data.</text>
</comment>
<dbReference type="SMART" id="SM00322">
    <property type="entry name" value="KH"/>
    <property type="match status" value="2"/>
</dbReference>
<evidence type="ECO:0000313" key="6">
    <source>
        <dbReference type="Proteomes" id="UP000192247"/>
    </source>
</evidence>
<dbReference type="AlphaFoldDB" id="A0A1V9X8H3"/>
<feature type="compositionally biased region" description="Polar residues" evidence="3">
    <location>
        <begin position="171"/>
        <end position="184"/>
    </location>
</feature>
<feature type="region of interest" description="Disordered" evidence="3">
    <location>
        <begin position="171"/>
        <end position="207"/>
    </location>
</feature>
<feature type="domain" description="K Homology" evidence="4">
    <location>
        <begin position="239"/>
        <end position="312"/>
    </location>
</feature>
<protein>
    <recommendedName>
        <fullName evidence="4">K Homology domain-containing protein</fullName>
    </recommendedName>
</protein>
<dbReference type="Gene3D" id="3.30.310.210">
    <property type="match status" value="1"/>
</dbReference>
<evidence type="ECO:0000256" key="3">
    <source>
        <dbReference type="SAM" id="MobiDB-lite"/>
    </source>
</evidence>
<dbReference type="Proteomes" id="UP000192247">
    <property type="component" value="Unassembled WGS sequence"/>
</dbReference>
<dbReference type="Pfam" id="PF00013">
    <property type="entry name" value="KH_1"/>
    <property type="match status" value="1"/>
</dbReference>
<organism evidence="5 6">
    <name type="scientific">Tropilaelaps mercedesae</name>
    <dbReference type="NCBI Taxonomy" id="418985"/>
    <lineage>
        <taxon>Eukaryota</taxon>
        <taxon>Metazoa</taxon>
        <taxon>Ecdysozoa</taxon>
        <taxon>Arthropoda</taxon>
        <taxon>Chelicerata</taxon>
        <taxon>Arachnida</taxon>
        <taxon>Acari</taxon>
        <taxon>Parasitiformes</taxon>
        <taxon>Mesostigmata</taxon>
        <taxon>Gamasina</taxon>
        <taxon>Dermanyssoidea</taxon>
        <taxon>Laelapidae</taxon>
        <taxon>Tropilaelaps</taxon>
    </lineage>
</organism>
<feature type="compositionally biased region" description="Polar residues" evidence="3">
    <location>
        <begin position="504"/>
        <end position="519"/>
    </location>
</feature>
<dbReference type="EMBL" id="MNPL01020129">
    <property type="protein sequence ID" value="OQR69688.1"/>
    <property type="molecule type" value="Genomic_DNA"/>
</dbReference>
<feature type="compositionally biased region" description="Basic and acidic residues" evidence="3">
    <location>
        <begin position="491"/>
        <end position="501"/>
    </location>
</feature>
<evidence type="ECO:0000313" key="5">
    <source>
        <dbReference type="EMBL" id="OQR69688.1"/>
    </source>
</evidence>
<dbReference type="GO" id="GO:0003723">
    <property type="term" value="F:RNA binding"/>
    <property type="evidence" value="ECO:0007669"/>
    <property type="project" value="UniProtKB-UniRule"/>
</dbReference>
<dbReference type="InterPro" id="IPR004088">
    <property type="entry name" value="KH_dom_type_1"/>
</dbReference>
<dbReference type="SUPFAM" id="SSF54791">
    <property type="entry name" value="Eukaryotic type KH-domain (KH-domain type I)"/>
    <property type="match status" value="2"/>
</dbReference>
<gene>
    <name evidence="5" type="ORF">BIW11_12107</name>
</gene>
<dbReference type="STRING" id="418985.A0A1V9X8H3"/>
<dbReference type="GO" id="GO:0005737">
    <property type="term" value="C:cytoplasm"/>
    <property type="evidence" value="ECO:0007669"/>
    <property type="project" value="TreeGrafter"/>
</dbReference>
<dbReference type="OrthoDB" id="271862at2759"/>
<keyword evidence="2" id="KW-0694">RNA-binding</keyword>
<dbReference type="PANTHER" id="PTHR10627">
    <property type="entry name" value="SCP160"/>
    <property type="match status" value="1"/>
</dbReference>
<keyword evidence="6" id="KW-1185">Reference proteome</keyword>
<evidence type="ECO:0000256" key="2">
    <source>
        <dbReference type="PROSITE-ProRule" id="PRU00117"/>
    </source>
</evidence>
<evidence type="ECO:0000256" key="1">
    <source>
        <dbReference type="ARBA" id="ARBA00022737"/>
    </source>
</evidence>
<reference evidence="5 6" key="1">
    <citation type="journal article" date="2017" name="Gigascience">
        <title>Draft genome of the honey bee ectoparasitic mite, Tropilaelaps mercedesae, is shaped by the parasitic life history.</title>
        <authorList>
            <person name="Dong X."/>
            <person name="Armstrong S.D."/>
            <person name="Xia D."/>
            <person name="Makepeace B.L."/>
            <person name="Darby A.C."/>
            <person name="Kadowaki T."/>
        </authorList>
    </citation>
    <scope>NUCLEOTIDE SEQUENCE [LARGE SCALE GENOMIC DNA]</scope>
    <source>
        <strain evidence="5">Wuxi-XJTLU</strain>
    </source>
</reference>